<dbReference type="CDD" id="cd07043">
    <property type="entry name" value="STAS_anti-anti-sigma_factors"/>
    <property type="match status" value="1"/>
</dbReference>
<dbReference type="SUPFAM" id="SSF52091">
    <property type="entry name" value="SpoIIaa-like"/>
    <property type="match status" value="1"/>
</dbReference>
<dbReference type="RefSeq" id="WP_255837336.1">
    <property type="nucleotide sequence ID" value="NZ_CP073346.1"/>
</dbReference>
<name>A0ABY5H3W8_9PSED</name>
<evidence type="ECO:0000259" key="1">
    <source>
        <dbReference type="PROSITE" id="PS50801"/>
    </source>
</evidence>
<evidence type="ECO:0000313" key="3">
    <source>
        <dbReference type="Proteomes" id="UP001059672"/>
    </source>
</evidence>
<proteinExistence type="predicted"/>
<reference evidence="2" key="1">
    <citation type="submission" date="2021-04" db="EMBL/GenBank/DDBJ databases">
        <title>Oceanospirillales bacteria with DddD are important DMSP degraders in coastal seawater.</title>
        <authorList>
            <person name="Liu J."/>
        </authorList>
    </citation>
    <scope>NUCLEOTIDE SEQUENCE</scope>
    <source>
        <strain evidence="2">D13-4</strain>
    </source>
</reference>
<keyword evidence="3" id="KW-1185">Reference proteome</keyword>
<dbReference type="InterPro" id="IPR036513">
    <property type="entry name" value="STAS_dom_sf"/>
</dbReference>
<accession>A0ABY5H3W8</accession>
<protein>
    <submittedName>
        <fullName evidence="2">Anti-sigma factor antagonist</fullName>
    </submittedName>
</protein>
<dbReference type="PROSITE" id="PS50801">
    <property type="entry name" value="STAS"/>
    <property type="match status" value="1"/>
</dbReference>
<feature type="domain" description="STAS" evidence="1">
    <location>
        <begin position="14"/>
        <end position="102"/>
    </location>
</feature>
<sequence length="102" mass="10817">MTKANISESAAGEIRLRGVLDFRTGPALRERGGQLIGASRADTCVIDCSEVEKSSSVGLALLLALVRDAQAAGKEPMLRGLPQDMREIAKVSGLLEILPLQD</sequence>
<dbReference type="Gene3D" id="3.30.750.24">
    <property type="entry name" value="STAS domain"/>
    <property type="match status" value="1"/>
</dbReference>
<dbReference type="InterPro" id="IPR058548">
    <property type="entry name" value="MlaB-like_STAS"/>
</dbReference>
<dbReference type="Proteomes" id="UP001059672">
    <property type="component" value="Chromosome"/>
</dbReference>
<gene>
    <name evidence="2" type="ORF">KDW96_16610</name>
</gene>
<organism evidence="2 3">
    <name type="scientific">Pseudomonas benzenivorans</name>
    <dbReference type="NCBI Taxonomy" id="556533"/>
    <lineage>
        <taxon>Bacteria</taxon>
        <taxon>Pseudomonadati</taxon>
        <taxon>Pseudomonadota</taxon>
        <taxon>Gammaproteobacteria</taxon>
        <taxon>Pseudomonadales</taxon>
        <taxon>Pseudomonadaceae</taxon>
        <taxon>Pseudomonas</taxon>
    </lineage>
</organism>
<evidence type="ECO:0000313" key="2">
    <source>
        <dbReference type="EMBL" id="UTW06773.1"/>
    </source>
</evidence>
<dbReference type="InterPro" id="IPR002645">
    <property type="entry name" value="STAS_dom"/>
</dbReference>
<dbReference type="Pfam" id="PF13466">
    <property type="entry name" value="STAS_2"/>
    <property type="match status" value="1"/>
</dbReference>
<dbReference type="EMBL" id="CP073346">
    <property type="protein sequence ID" value="UTW06773.1"/>
    <property type="molecule type" value="Genomic_DNA"/>
</dbReference>